<evidence type="ECO:0000313" key="4">
    <source>
        <dbReference type="Proteomes" id="UP000580568"/>
    </source>
</evidence>
<keyword evidence="4" id="KW-1185">Reference proteome</keyword>
<dbReference type="InterPro" id="IPR036388">
    <property type="entry name" value="WH-like_DNA-bd_sf"/>
</dbReference>
<organism evidence="3 4">
    <name type="scientific">Clostridium fungisolvens</name>
    <dbReference type="NCBI Taxonomy" id="1604897"/>
    <lineage>
        <taxon>Bacteria</taxon>
        <taxon>Bacillati</taxon>
        <taxon>Bacillota</taxon>
        <taxon>Clostridia</taxon>
        <taxon>Eubacteriales</taxon>
        <taxon>Clostridiaceae</taxon>
        <taxon>Clostridium</taxon>
    </lineage>
</organism>
<comment type="similarity">
    <text evidence="1">Belongs to the DprA/Smf family.</text>
</comment>
<sequence>MDFYKIWFSMLPISDSIKLNLLDEYIDEETIYRNINFNHYKMEKLVNKKIKSNISEEEITKLARYIIKNNIGLVTYTEDRYPSSLRQINDAPYCLFYKGDIDILNKKINIAVVGSRKCTSYGREVTKFICRELSRYDTCIISGGAYGIDSEAHKSVIENKGVTCGVLGCGIDVIYPAYNKILYENISVDGCLISEFLPGTKPLPYNFPRRNRIISGLSKAVIVVEANEKSGSLITANYALDQGKDVLAVPGTIYSPQSKGTNKLIRDGATSILDTITLLEGLDINMKKNKNFSDTLKAQIIRLINDKPTHIDEIIRNTDIDTSMIYELLFEMQFNNEIMCILGNYYVKNI</sequence>
<dbReference type="Gene3D" id="1.10.10.10">
    <property type="entry name" value="Winged helix-like DNA-binding domain superfamily/Winged helix DNA-binding domain"/>
    <property type="match status" value="1"/>
</dbReference>
<reference evidence="3 4" key="1">
    <citation type="submission" date="2020-07" db="EMBL/GenBank/DDBJ databases">
        <title>A new beta-1,3-glucan-decomposing anaerobic bacterium isolated from anoxic soil subjected to biological soil disinfestation.</title>
        <authorList>
            <person name="Ueki A."/>
            <person name="Tonouchi A."/>
        </authorList>
    </citation>
    <scope>NUCLEOTIDE SEQUENCE [LARGE SCALE GENOMIC DNA]</scope>
    <source>
        <strain evidence="3 4">TW1</strain>
    </source>
</reference>
<protein>
    <recommendedName>
        <fullName evidence="2">Smf/DprA SLOG domain-containing protein</fullName>
    </recommendedName>
</protein>
<dbReference type="RefSeq" id="WP_183277413.1">
    <property type="nucleotide sequence ID" value="NZ_BLZR01000001.1"/>
</dbReference>
<dbReference type="GO" id="GO:0009294">
    <property type="term" value="P:DNA-mediated transformation"/>
    <property type="evidence" value="ECO:0007669"/>
    <property type="project" value="InterPro"/>
</dbReference>
<dbReference type="PANTHER" id="PTHR43022">
    <property type="entry name" value="PROTEIN SMF"/>
    <property type="match status" value="1"/>
</dbReference>
<dbReference type="AlphaFoldDB" id="A0A6V8SHH3"/>
<evidence type="ECO:0000313" key="3">
    <source>
        <dbReference type="EMBL" id="GFP75945.1"/>
    </source>
</evidence>
<dbReference type="EMBL" id="BLZR01000001">
    <property type="protein sequence ID" value="GFP75945.1"/>
    <property type="molecule type" value="Genomic_DNA"/>
</dbReference>
<dbReference type="Gene3D" id="3.40.50.450">
    <property type="match status" value="1"/>
</dbReference>
<evidence type="ECO:0000259" key="2">
    <source>
        <dbReference type="Pfam" id="PF02481"/>
    </source>
</evidence>
<accession>A0A6V8SHH3</accession>
<dbReference type="InterPro" id="IPR057666">
    <property type="entry name" value="DrpA_SLOG"/>
</dbReference>
<dbReference type="Pfam" id="PF02481">
    <property type="entry name" value="DNA_processg_A"/>
    <property type="match status" value="1"/>
</dbReference>
<dbReference type="InterPro" id="IPR003488">
    <property type="entry name" value="DprA"/>
</dbReference>
<feature type="domain" description="Smf/DprA SLOG" evidence="2">
    <location>
        <begin position="73"/>
        <end position="280"/>
    </location>
</feature>
<dbReference type="NCBIfam" id="TIGR00732">
    <property type="entry name" value="dprA"/>
    <property type="match status" value="1"/>
</dbReference>
<name>A0A6V8SHH3_9CLOT</name>
<dbReference type="Proteomes" id="UP000580568">
    <property type="component" value="Unassembled WGS sequence"/>
</dbReference>
<comment type="caution">
    <text evidence="3">The sequence shown here is derived from an EMBL/GenBank/DDBJ whole genome shotgun (WGS) entry which is preliminary data.</text>
</comment>
<dbReference type="PANTHER" id="PTHR43022:SF1">
    <property type="entry name" value="PROTEIN SMF"/>
    <property type="match status" value="1"/>
</dbReference>
<gene>
    <name evidence="3" type="ORF">bsdtw1_02038</name>
</gene>
<proteinExistence type="inferred from homology"/>
<dbReference type="SUPFAM" id="SSF102405">
    <property type="entry name" value="MCP/YpsA-like"/>
    <property type="match status" value="1"/>
</dbReference>
<evidence type="ECO:0000256" key="1">
    <source>
        <dbReference type="ARBA" id="ARBA00006525"/>
    </source>
</evidence>